<dbReference type="GO" id="GO:0030041">
    <property type="term" value="P:actin filament polymerization"/>
    <property type="evidence" value="ECO:0007669"/>
    <property type="project" value="TreeGrafter"/>
</dbReference>
<evidence type="ECO:0000256" key="12">
    <source>
        <dbReference type="ARBA" id="ARBA00023212"/>
    </source>
</evidence>
<evidence type="ECO:0000256" key="10">
    <source>
        <dbReference type="ARBA" id="ARBA00023136"/>
    </source>
</evidence>
<keyword evidence="17" id="KW-1185">Reference proteome</keyword>
<dbReference type="Pfam" id="PF16474">
    <property type="entry name" value="KIND"/>
    <property type="match status" value="1"/>
</dbReference>
<dbReference type="GO" id="GO:0051295">
    <property type="term" value="P:establishment of meiotic spindle localization"/>
    <property type="evidence" value="ECO:0007669"/>
    <property type="project" value="TreeGrafter"/>
</dbReference>
<dbReference type="GO" id="GO:0005938">
    <property type="term" value="C:cell cortex"/>
    <property type="evidence" value="ECO:0007669"/>
    <property type="project" value="TreeGrafter"/>
</dbReference>
<dbReference type="GO" id="GO:0036089">
    <property type="term" value="P:cleavage furrow formation"/>
    <property type="evidence" value="ECO:0007669"/>
    <property type="project" value="TreeGrafter"/>
</dbReference>
<comment type="subcellular location">
    <subcellularLocation>
        <location evidence="3">Cell membrane</location>
        <topology evidence="3">Peripheral membrane protein</topology>
        <orientation evidence="3">Cytoplasmic side</orientation>
    </subcellularLocation>
    <subcellularLocation>
        <location evidence="2">Cytoplasm</location>
        <location evidence="2">Cytoskeleton</location>
    </subcellularLocation>
    <subcellularLocation>
        <location evidence="1">Cytoplasmic vesicle membrane</location>
        <topology evidence="1">Peripheral membrane protein</topology>
        <orientation evidence="1">Cytoplasmic side</orientation>
    </subcellularLocation>
</comment>
<dbReference type="GO" id="GO:0048193">
    <property type="term" value="P:Golgi vesicle transport"/>
    <property type="evidence" value="ECO:0007669"/>
    <property type="project" value="TreeGrafter"/>
</dbReference>
<evidence type="ECO:0000256" key="1">
    <source>
        <dbReference type="ARBA" id="ARBA00004180"/>
    </source>
</evidence>
<evidence type="ECO:0000256" key="6">
    <source>
        <dbReference type="ARBA" id="ARBA00022475"/>
    </source>
</evidence>
<evidence type="ECO:0000256" key="7">
    <source>
        <dbReference type="ARBA" id="ARBA00022490"/>
    </source>
</evidence>
<accession>A0A8B9NP20</accession>
<dbReference type="InterPro" id="IPR011019">
    <property type="entry name" value="KIND_dom"/>
</dbReference>
<sequence>AARAGLSGGLVALDGGGGGQPEALSLEEILRLYNQPINEEQAWAVCYQCCGSLRARARRGETPAARLGAAAHLRVWRDGTVTLEQGEPLRPPPPAAGVPAVSKQASRVRLPGA</sequence>
<keyword evidence="10" id="KW-0472">Membrane</keyword>
<dbReference type="InterPro" id="IPR029901">
    <property type="entry name" value="Spire"/>
</dbReference>
<evidence type="ECO:0000256" key="5">
    <source>
        <dbReference type="ARBA" id="ARBA00022448"/>
    </source>
</evidence>
<dbReference type="PANTHER" id="PTHR21345">
    <property type="entry name" value="SPIRE"/>
    <property type="match status" value="1"/>
</dbReference>
<keyword evidence="9" id="KW-0653">Protein transport</keyword>
<reference evidence="16" key="1">
    <citation type="submission" date="2025-08" db="UniProtKB">
        <authorList>
            <consortium name="Ensembl"/>
        </authorList>
    </citation>
    <scope>IDENTIFICATION</scope>
</reference>
<dbReference type="GO" id="GO:0045010">
    <property type="term" value="P:actin nucleation"/>
    <property type="evidence" value="ECO:0007669"/>
    <property type="project" value="InterPro"/>
</dbReference>
<evidence type="ECO:0000256" key="14">
    <source>
        <dbReference type="SAM" id="MobiDB-lite"/>
    </source>
</evidence>
<evidence type="ECO:0000256" key="13">
    <source>
        <dbReference type="ARBA" id="ARBA00023329"/>
    </source>
</evidence>
<dbReference type="PROSITE" id="PS51377">
    <property type="entry name" value="KIND"/>
    <property type="match status" value="1"/>
</dbReference>
<evidence type="ECO:0000256" key="8">
    <source>
        <dbReference type="ARBA" id="ARBA00022737"/>
    </source>
</evidence>
<evidence type="ECO:0000256" key="3">
    <source>
        <dbReference type="ARBA" id="ARBA00004413"/>
    </source>
</evidence>
<evidence type="ECO:0000313" key="17">
    <source>
        <dbReference type="Proteomes" id="UP000694541"/>
    </source>
</evidence>
<dbReference type="GO" id="GO:0005856">
    <property type="term" value="C:cytoskeleton"/>
    <property type="evidence" value="ECO:0007669"/>
    <property type="project" value="UniProtKB-SubCell"/>
</dbReference>
<evidence type="ECO:0000256" key="11">
    <source>
        <dbReference type="ARBA" id="ARBA00023203"/>
    </source>
</evidence>
<keyword evidence="5" id="KW-0813">Transport</keyword>
<dbReference type="GO" id="GO:0015031">
    <property type="term" value="P:protein transport"/>
    <property type="evidence" value="ECO:0007669"/>
    <property type="project" value="UniProtKB-KW"/>
</dbReference>
<dbReference type="Gene3D" id="1.10.510.10">
    <property type="entry name" value="Transferase(Phosphotransferase) domain 1"/>
    <property type="match status" value="1"/>
</dbReference>
<dbReference type="AlphaFoldDB" id="A0A8B9NP20"/>
<dbReference type="Proteomes" id="UP000694541">
    <property type="component" value="Unplaced"/>
</dbReference>
<reference evidence="16" key="2">
    <citation type="submission" date="2025-09" db="UniProtKB">
        <authorList>
            <consortium name="Ensembl"/>
        </authorList>
    </citation>
    <scope>IDENTIFICATION</scope>
</reference>
<keyword evidence="13" id="KW-0968">Cytoplasmic vesicle</keyword>
<dbReference type="Ensembl" id="ENSANIT00000025528.1">
    <property type="protein sequence ID" value="ENSANIP00000024700.1"/>
    <property type="gene ID" value="ENSANIG00000016710.1"/>
</dbReference>
<keyword evidence="12" id="KW-0206">Cytoskeleton</keyword>
<evidence type="ECO:0000256" key="9">
    <source>
        <dbReference type="ARBA" id="ARBA00022927"/>
    </source>
</evidence>
<evidence type="ECO:0000256" key="4">
    <source>
        <dbReference type="ARBA" id="ARBA00010956"/>
    </source>
</evidence>
<keyword evidence="11" id="KW-0009">Actin-binding</keyword>
<comment type="similarity">
    <text evidence="4">Belongs to the spire family.</text>
</comment>
<keyword evidence="8" id="KW-0677">Repeat</keyword>
<dbReference type="GO" id="GO:0051639">
    <property type="term" value="P:actin filament network formation"/>
    <property type="evidence" value="ECO:0007669"/>
    <property type="project" value="TreeGrafter"/>
</dbReference>
<evidence type="ECO:0000313" key="16">
    <source>
        <dbReference type="Ensembl" id="ENSANIP00000024700.1"/>
    </source>
</evidence>
<feature type="domain" description="KIND" evidence="15">
    <location>
        <begin position="24"/>
        <end position="113"/>
    </location>
</feature>
<dbReference type="GO" id="GO:0008017">
    <property type="term" value="F:microtubule binding"/>
    <property type="evidence" value="ECO:0007669"/>
    <property type="project" value="TreeGrafter"/>
</dbReference>
<dbReference type="PANTHER" id="PTHR21345:SF8">
    <property type="entry name" value="PROTEIN SPIRE HOMOLOG 1"/>
    <property type="match status" value="1"/>
</dbReference>
<dbReference type="GO" id="GO:0030659">
    <property type="term" value="C:cytoplasmic vesicle membrane"/>
    <property type="evidence" value="ECO:0007669"/>
    <property type="project" value="UniProtKB-SubCell"/>
</dbReference>
<feature type="region of interest" description="Disordered" evidence="14">
    <location>
        <begin position="83"/>
        <end position="113"/>
    </location>
</feature>
<evidence type="ECO:0000259" key="15">
    <source>
        <dbReference type="PROSITE" id="PS51377"/>
    </source>
</evidence>
<organism evidence="16 17">
    <name type="scientific">Accipiter nisus</name>
    <name type="common">Eurasian sparrowhawk</name>
    <dbReference type="NCBI Taxonomy" id="211598"/>
    <lineage>
        <taxon>Eukaryota</taxon>
        <taxon>Metazoa</taxon>
        <taxon>Chordata</taxon>
        <taxon>Craniata</taxon>
        <taxon>Vertebrata</taxon>
        <taxon>Euteleostomi</taxon>
        <taxon>Archelosauria</taxon>
        <taxon>Archosauria</taxon>
        <taxon>Dinosauria</taxon>
        <taxon>Saurischia</taxon>
        <taxon>Theropoda</taxon>
        <taxon>Coelurosauria</taxon>
        <taxon>Aves</taxon>
        <taxon>Neognathae</taxon>
        <taxon>Neoaves</taxon>
        <taxon>Telluraves</taxon>
        <taxon>Accipitrimorphae</taxon>
        <taxon>Accipitriformes</taxon>
        <taxon>Accipitridae</taxon>
        <taxon>Accipitrinae</taxon>
        <taxon>Accipiter</taxon>
    </lineage>
</organism>
<dbReference type="GO" id="GO:0040038">
    <property type="term" value="P:polar body extrusion after meiotic divisions"/>
    <property type="evidence" value="ECO:0007669"/>
    <property type="project" value="TreeGrafter"/>
</dbReference>
<proteinExistence type="inferred from homology"/>
<evidence type="ECO:0000256" key="2">
    <source>
        <dbReference type="ARBA" id="ARBA00004245"/>
    </source>
</evidence>
<keyword evidence="7" id="KW-0963">Cytoplasm</keyword>
<dbReference type="GO" id="GO:0005886">
    <property type="term" value="C:plasma membrane"/>
    <property type="evidence" value="ECO:0007669"/>
    <property type="project" value="UniProtKB-SubCell"/>
</dbReference>
<keyword evidence="6" id="KW-1003">Cell membrane</keyword>
<dbReference type="GO" id="GO:0003779">
    <property type="term" value="F:actin binding"/>
    <property type="evidence" value="ECO:0007669"/>
    <property type="project" value="UniProtKB-KW"/>
</dbReference>
<protein>
    <recommendedName>
        <fullName evidence="15">KIND domain-containing protein</fullName>
    </recommendedName>
</protein>
<name>A0A8B9NP20_9AVES</name>